<dbReference type="GO" id="GO:1990904">
    <property type="term" value="C:ribonucleoprotein complex"/>
    <property type="evidence" value="ECO:0007669"/>
    <property type="project" value="UniProtKB-KW"/>
</dbReference>
<reference evidence="6" key="1">
    <citation type="submission" date="2022-06" db="EMBL/GenBank/DDBJ databases">
        <title>Uncovering the hologenomic basis of an extraordinary plant invasion.</title>
        <authorList>
            <person name="Bieker V.C."/>
            <person name="Martin M.D."/>
            <person name="Gilbert T."/>
            <person name="Hodgins K."/>
            <person name="Battlay P."/>
            <person name="Petersen B."/>
            <person name="Wilson J."/>
        </authorList>
    </citation>
    <scope>NUCLEOTIDE SEQUENCE</scope>
    <source>
        <strain evidence="6">AA19_3_7</strain>
        <tissue evidence="6">Leaf</tissue>
    </source>
</reference>
<protein>
    <recommendedName>
        <fullName evidence="4">Small ribosomal subunit protein uS15c</fullName>
    </recommendedName>
</protein>
<evidence type="ECO:0000256" key="4">
    <source>
        <dbReference type="ARBA" id="ARBA00035250"/>
    </source>
</evidence>
<keyword evidence="7" id="KW-1185">Reference proteome</keyword>
<keyword evidence="3" id="KW-0687">Ribonucleoprotein</keyword>
<sequence length="327" mass="37089">LKHTPPSPQHNPSFHTPNPTQNIPSLEDIRKNLSNFRRQPPSRVPSFQELYQKNVAPKPDSGSETRGLNSLEAVRMSLKSIRPSLSQSQSQPKAANRMDDIGLKLKPTPTSLNEMAADNKGGEVSDETKSEFVRVYSYGEMGQKLRRLRPGNKNVGFSLEELSQRLRMVREMEEKEIKHGAYGPLRDSLLKIQDQEKAKKNAVSKISVLPMIRGTASFSLDPPKEYFHPDHMSSAEKQKLVLKNVREKFKISESDCGAAPVQVAQLTTKIKHLATVLHKKDKHSRKGLQAMVQKRKKLLKYLRRTDWDSYCFCLSELGLRDSADYKA</sequence>
<accession>A0AAD5CBR3</accession>
<comment type="caution">
    <text evidence="6">The sequence shown here is derived from an EMBL/GenBank/DDBJ whole genome shotgun (WGS) entry which is preliminary data.</text>
</comment>
<dbReference type="PANTHER" id="PTHR47546">
    <property type="entry name" value="S15/NS1, RNA-BINDING PROTEIN"/>
    <property type="match status" value="1"/>
</dbReference>
<dbReference type="Pfam" id="PF00312">
    <property type="entry name" value="Ribosomal_S15"/>
    <property type="match status" value="1"/>
</dbReference>
<evidence type="ECO:0000256" key="2">
    <source>
        <dbReference type="ARBA" id="ARBA00022980"/>
    </source>
</evidence>
<feature type="region of interest" description="Disordered" evidence="5">
    <location>
        <begin position="1"/>
        <end position="67"/>
    </location>
</feature>
<dbReference type="NCBIfam" id="TIGR00952">
    <property type="entry name" value="S15_bact"/>
    <property type="match status" value="1"/>
</dbReference>
<dbReference type="SMART" id="SM01387">
    <property type="entry name" value="Ribosomal_S15"/>
    <property type="match status" value="1"/>
</dbReference>
<evidence type="ECO:0000313" key="7">
    <source>
        <dbReference type="Proteomes" id="UP001206925"/>
    </source>
</evidence>
<evidence type="ECO:0000313" key="6">
    <source>
        <dbReference type="EMBL" id="KAI7738947.1"/>
    </source>
</evidence>
<proteinExistence type="inferred from homology"/>
<dbReference type="GO" id="GO:0006412">
    <property type="term" value="P:translation"/>
    <property type="evidence" value="ECO:0007669"/>
    <property type="project" value="InterPro"/>
</dbReference>
<evidence type="ECO:0000256" key="3">
    <source>
        <dbReference type="ARBA" id="ARBA00023274"/>
    </source>
</evidence>
<comment type="similarity">
    <text evidence="1">Belongs to the universal ribosomal protein uS15 family.</text>
</comment>
<dbReference type="InterPro" id="IPR009068">
    <property type="entry name" value="uS15_NS1_RNA-bd_sf"/>
</dbReference>
<dbReference type="SUPFAM" id="SSF47060">
    <property type="entry name" value="S15/NS1 RNA-binding domain"/>
    <property type="match status" value="1"/>
</dbReference>
<dbReference type="CDD" id="cd00353">
    <property type="entry name" value="Ribosomal_S15p_S13e"/>
    <property type="match status" value="1"/>
</dbReference>
<gene>
    <name evidence="6" type="ORF">M8C21_007336</name>
</gene>
<dbReference type="EMBL" id="JAMZMK010008692">
    <property type="protein sequence ID" value="KAI7738947.1"/>
    <property type="molecule type" value="Genomic_DNA"/>
</dbReference>
<feature type="non-terminal residue" evidence="6">
    <location>
        <position position="1"/>
    </location>
</feature>
<dbReference type="AlphaFoldDB" id="A0AAD5CBR3"/>
<dbReference type="InterPro" id="IPR000589">
    <property type="entry name" value="Ribosomal_uS15"/>
</dbReference>
<dbReference type="PANTHER" id="PTHR47546:SF3">
    <property type="entry name" value="30S RIBOSOMAL PROTEIN S15, CHLOROPLASTIC"/>
    <property type="match status" value="1"/>
</dbReference>
<dbReference type="InterPro" id="IPR005290">
    <property type="entry name" value="Ribosomal_uS15_bac-type"/>
</dbReference>
<feature type="compositionally biased region" description="Polar residues" evidence="5">
    <location>
        <begin position="10"/>
        <end position="24"/>
    </location>
</feature>
<dbReference type="Proteomes" id="UP001206925">
    <property type="component" value="Unassembled WGS sequence"/>
</dbReference>
<evidence type="ECO:0000256" key="5">
    <source>
        <dbReference type="SAM" id="MobiDB-lite"/>
    </source>
</evidence>
<dbReference type="GO" id="GO:0005737">
    <property type="term" value="C:cytoplasm"/>
    <property type="evidence" value="ECO:0007669"/>
    <property type="project" value="UniProtKB-ARBA"/>
</dbReference>
<organism evidence="6 7">
    <name type="scientific">Ambrosia artemisiifolia</name>
    <name type="common">Common ragweed</name>
    <dbReference type="NCBI Taxonomy" id="4212"/>
    <lineage>
        <taxon>Eukaryota</taxon>
        <taxon>Viridiplantae</taxon>
        <taxon>Streptophyta</taxon>
        <taxon>Embryophyta</taxon>
        <taxon>Tracheophyta</taxon>
        <taxon>Spermatophyta</taxon>
        <taxon>Magnoliopsida</taxon>
        <taxon>eudicotyledons</taxon>
        <taxon>Gunneridae</taxon>
        <taxon>Pentapetalae</taxon>
        <taxon>asterids</taxon>
        <taxon>campanulids</taxon>
        <taxon>Asterales</taxon>
        <taxon>Asteraceae</taxon>
        <taxon>Asteroideae</taxon>
        <taxon>Heliantheae alliance</taxon>
        <taxon>Heliantheae</taxon>
        <taxon>Ambrosia</taxon>
    </lineage>
</organism>
<dbReference type="HAMAP" id="MF_01343_B">
    <property type="entry name" value="Ribosomal_uS15_B"/>
    <property type="match status" value="1"/>
</dbReference>
<name>A0AAD5CBR3_AMBAR</name>
<dbReference type="Gene3D" id="1.10.287.10">
    <property type="entry name" value="S15/NS1, RNA-binding"/>
    <property type="match status" value="1"/>
</dbReference>
<dbReference type="GO" id="GO:0003735">
    <property type="term" value="F:structural constituent of ribosome"/>
    <property type="evidence" value="ECO:0007669"/>
    <property type="project" value="InterPro"/>
</dbReference>
<dbReference type="GO" id="GO:0005840">
    <property type="term" value="C:ribosome"/>
    <property type="evidence" value="ECO:0007669"/>
    <property type="project" value="UniProtKB-KW"/>
</dbReference>
<evidence type="ECO:0000256" key="1">
    <source>
        <dbReference type="ARBA" id="ARBA00008434"/>
    </source>
</evidence>
<keyword evidence="2" id="KW-0689">Ribosomal protein</keyword>